<dbReference type="InterPro" id="IPR001279">
    <property type="entry name" value="Metallo-B-lactamas"/>
</dbReference>
<protein>
    <recommendedName>
        <fullName evidence="1">Metallo-beta-lactamase domain-containing protein</fullName>
    </recommendedName>
</protein>
<name>R4YX22_9ACTN</name>
<feature type="domain" description="Metallo-beta-lactamase" evidence="1">
    <location>
        <begin position="49"/>
        <end position="235"/>
    </location>
</feature>
<sequence length="316" mass="34059">MDLRHLGPSRVSAMIGSVRHRNDPSVQADLNWGSHEVGLPVGLEIQWLGTAGFRLAYEGTTIVIDPYLSRVSLGDLARNRVLQSDAAMVDRVLPNADAVLVGHSHFDHAVDVPHLAAAHGCPVYGSESVRHLLGLFGLAEQAVVVEPRRRYEIGPFTISFTPSLHSKLLLGRKVPMDGELTCGSLKHLGGREYRCGQVWAFTIEVAGITMYHQGSADLIDDEISTTGVDVLLCGIAGRLWSPNFTRRIIAAVDPGLIVAHHHDDFFRPVDAEMGYSFNVNLGGFVEEVAAVDPNLPVQVLEPLQTVRGGGAGAVAS</sequence>
<dbReference type="eggNOG" id="COG2220">
    <property type="taxonomic scope" value="Bacteria"/>
</dbReference>
<dbReference type="Pfam" id="PF13483">
    <property type="entry name" value="Lactamase_B_3"/>
    <property type="match status" value="1"/>
</dbReference>
<gene>
    <name evidence="2" type="ORF">BN381_130241</name>
</gene>
<dbReference type="STRING" id="1229780.BN381_130241"/>
<evidence type="ECO:0000313" key="3">
    <source>
        <dbReference type="Proteomes" id="UP000018291"/>
    </source>
</evidence>
<dbReference type="RefSeq" id="WP_012224265.1">
    <property type="nucleotide sequence ID" value="NZ_HG422565.1"/>
</dbReference>
<dbReference type="InterPro" id="IPR050114">
    <property type="entry name" value="UPF0173_UPF0282_UlaG_hydrolase"/>
</dbReference>
<dbReference type="PANTHER" id="PTHR43546">
    <property type="entry name" value="UPF0173 METAL-DEPENDENT HYDROLASE MJ1163-RELATED"/>
    <property type="match status" value="1"/>
</dbReference>
<dbReference type="Proteomes" id="UP000018291">
    <property type="component" value="Unassembled WGS sequence"/>
</dbReference>
<comment type="caution">
    <text evidence="2">The sequence shown here is derived from an EMBL/GenBank/DDBJ whole genome shotgun (WGS) entry which is preliminary data.</text>
</comment>
<dbReference type="EMBL" id="CANL01000005">
    <property type="protein sequence ID" value="CCM62683.1"/>
    <property type="molecule type" value="Genomic_DNA"/>
</dbReference>
<evidence type="ECO:0000259" key="1">
    <source>
        <dbReference type="SMART" id="SM00849"/>
    </source>
</evidence>
<dbReference type="HOGENOM" id="CLU_070266_1_0_11"/>
<dbReference type="SUPFAM" id="SSF56281">
    <property type="entry name" value="Metallo-hydrolase/oxidoreductase"/>
    <property type="match status" value="1"/>
</dbReference>
<dbReference type="PANTHER" id="PTHR43546:SF3">
    <property type="entry name" value="UPF0173 METAL-DEPENDENT HYDROLASE MJ1163"/>
    <property type="match status" value="1"/>
</dbReference>
<dbReference type="AlphaFoldDB" id="R4YX22"/>
<dbReference type="Gene3D" id="3.60.15.10">
    <property type="entry name" value="Ribonuclease Z/Hydroxyacylglutathione hydrolase-like"/>
    <property type="match status" value="1"/>
</dbReference>
<organism evidence="2 3">
    <name type="scientific">Candidatus Neomicrothrix parvicella RN1</name>
    <dbReference type="NCBI Taxonomy" id="1229780"/>
    <lineage>
        <taxon>Bacteria</taxon>
        <taxon>Bacillati</taxon>
        <taxon>Actinomycetota</taxon>
        <taxon>Acidimicrobiia</taxon>
        <taxon>Acidimicrobiales</taxon>
        <taxon>Microthrixaceae</taxon>
        <taxon>Candidatus Neomicrothrix</taxon>
    </lineage>
</organism>
<dbReference type="InterPro" id="IPR036866">
    <property type="entry name" value="RibonucZ/Hydroxyglut_hydro"/>
</dbReference>
<proteinExistence type="predicted"/>
<dbReference type="SMART" id="SM00849">
    <property type="entry name" value="Lactamase_B"/>
    <property type="match status" value="1"/>
</dbReference>
<keyword evidence="3" id="KW-1185">Reference proteome</keyword>
<evidence type="ECO:0000313" key="2">
    <source>
        <dbReference type="EMBL" id="CCM62683.1"/>
    </source>
</evidence>
<accession>R4YX22</accession>
<reference evidence="2 3" key="1">
    <citation type="journal article" date="2013" name="ISME J.">
        <title>Metabolic model for the filamentous 'Candidatus Microthrix parvicella' based on genomic and metagenomic analyses.</title>
        <authorList>
            <person name="Jon McIlroy S."/>
            <person name="Kristiansen R."/>
            <person name="Albertsen M."/>
            <person name="Michael Karst S."/>
            <person name="Rossetti S."/>
            <person name="Lund Nielsen J."/>
            <person name="Tandoi V."/>
            <person name="James Seviour R."/>
            <person name="Nielsen P.H."/>
        </authorList>
    </citation>
    <scope>NUCLEOTIDE SEQUENCE [LARGE SCALE GENOMIC DNA]</scope>
    <source>
        <strain evidence="2 3">RN1</strain>
    </source>
</reference>